<organism evidence="3 4">
    <name type="scientific">Thalassiosira oceanica</name>
    <name type="common">Marine diatom</name>
    <dbReference type="NCBI Taxonomy" id="159749"/>
    <lineage>
        <taxon>Eukaryota</taxon>
        <taxon>Sar</taxon>
        <taxon>Stramenopiles</taxon>
        <taxon>Ochrophyta</taxon>
        <taxon>Bacillariophyta</taxon>
        <taxon>Coscinodiscophyceae</taxon>
        <taxon>Thalassiosirophycidae</taxon>
        <taxon>Thalassiosirales</taxon>
        <taxon>Thalassiosiraceae</taxon>
        <taxon>Thalassiosira</taxon>
    </lineage>
</organism>
<evidence type="ECO:0000313" key="4">
    <source>
        <dbReference type="Proteomes" id="UP000266841"/>
    </source>
</evidence>
<feature type="domain" description="Bromo" evidence="2">
    <location>
        <begin position="2"/>
        <end position="31"/>
    </location>
</feature>
<name>K0S7W6_THAOC</name>
<gene>
    <name evidence="3" type="ORF">THAOC_25404</name>
</gene>
<evidence type="ECO:0000259" key="2">
    <source>
        <dbReference type="Pfam" id="PF00439"/>
    </source>
</evidence>
<keyword evidence="4" id="KW-1185">Reference proteome</keyword>
<dbReference type="EMBL" id="AGNL01035041">
    <property type="protein sequence ID" value="EJK54922.1"/>
    <property type="molecule type" value="Genomic_DNA"/>
</dbReference>
<evidence type="ECO:0000256" key="1">
    <source>
        <dbReference type="ARBA" id="ARBA00023117"/>
    </source>
</evidence>
<dbReference type="OrthoDB" id="21449at2759"/>
<dbReference type="Pfam" id="PF00439">
    <property type="entry name" value="Bromodomain"/>
    <property type="match status" value="1"/>
</dbReference>
<proteinExistence type="predicted"/>
<evidence type="ECO:0000313" key="3">
    <source>
        <dbReference type="EMBL" id="EJK54922.1"/>
    </source>
</evidence>
<protein>
    <recommendedName>
        <fullName evidence="2">Bromo domain-containing protein</fullName>
    </recommendedName>
</protein>
<dbReference type="Gene3D" id="1.20.920.10">
    <property type="entry name" value="Bromodomain-like"/>
    <property type="match status" value="1"/>
</dbReference>
<reference evidence="3 4" key="1">
    <citation type="journal article" date="2012" name="Genome Biol.">
        <title>Genome and low-iron response of an oceanic diatom adapted to chronic iron limitation.</title>
        <authorList>
            <person name="Lommer M."/>
            <person name="Specht M."/>
            <person name="Roy A.S."/>
            <person name="Kraemer L."/>
            <person name="Andreson R."/>
            <person name="Gutowska M.A."/>
            <person name="Wolf J."/>
            <person name="Bergner S.V."/>
            <person name="Schilhabel M.B."/>
            <person name="Klostermeier U.C."/>
            <person name="Beiko R.G."/>
            <person name="Rosenstiel P."/>
            <person name="Hippler M."/>
            <person name="Laroche J."/>
        </authorList>
    </citation>
    <scope>NUCLEOTIDE SEQUENCE [LARGE SCALE GENOMIC DNA]</scope>
    <source>
        <strain evidence="3 4">CCMP1005</strain>
    </source>
</reference>
<dbReference type="InterPro" id="IPR036427">
    <property type="entry name" value="Bromodomain-like_sf"/>
</dbReference>
<dbReference type="SUPFAM" id="SSF47370">
    <property type="entry name" value="Bromodomain"/>
    <property type="match status" value="1"/>
</dbReference>
<dbReference type="PANTHER" id="PTHR45926">
    <property type="entry name" value="OSJNBA0053K19.4 PROTEIN"/>
    <property type="match status" value="1"/>
</dbReference>
<dbReference type="Proteomes" id="UP000266841">
    <property type="component" value="Unassembled WGS sequence"/>
</dbReference>
<comment type="caution">
    <text evidence="3">The sequence shown here is derived from an EMBL/GenBank/DDBJ whole genome shotgun (WGS) entry which is preliminary data.</text>
</comment>
<accession>K0S7W6</accession>
<feature type="non-terminal residue" evidence="3">
    <location>
        <position position="1"/>
    </location>
</feature>
<sequence length="82" mass="9313">SFEDFRADVQLTFENAMKYNEEQTVVHDMAKVLKKKFDLDYNKMLMSLDEDHAENSSGEVSVPLLVPGEVPVQLQIARIVAV</sequence>
<dbReference type="InterPro" id="IPR001487">
    <property type="entry name" value="Bromodomain"/>
</dbReference>
<keyword evidence="1" id="KW-0103">Bromodomain</keyword>
<dbReference type="AlphaFoldDB" id="K0S7W6"/>